<protein>
    <submittedName>
        <fullName evidence="1">DNA-directed RNA polymerase III subunit RPC3 protein</fullName>
    </submittedName>
</protein>
<dbReference type="Proteomes" id="UP000827976">
    <property type="component" value="Chromosome 20"/>
</dbReference>
<comment type="caution">
    <text evidence="1">The sequence shown here is derived from an EMBL/GenBank/DDBJ whole genome shotgun (WGS) entry which is preliminary data.</text>
</comment>
<accession>A0ACB7TV14</accession>
<keyword evidence="2" id="KW-1185">Reference proteome</keyword>
<name>A0ACB7TV14_DIOAL</name>
<keyword evidence="1" id="KW-0240">DNA-directed RNA polymerase</keyword>
<sequence>MVSQHGLRLAAGLITSHFGDLVGKVCECLLRRGTLSLHEIIRFTELSSSQVKNCLLVLIQHSCVQAFSVPRPVASGAEIRTLTQYMALFDNILHRLRFSKFLSIVQADLGLQCRNLLEGLLQHGRLTFEQLAEREASSKGFEGSTSSQHTLRAEFDRLVHAHYVERCPRPEPFISPPEEDKLTSTKRRGAKAVNLSVEELAMIGAALPVIERFSAIGSTEEEEEEESKTSGHNSFTVGDKRKHEALIDKETQAVIVESGVLWRVNFEKFVYCLKKKACAANVRSRYGLDAGIVLEAMVESNTSKGNKNSVQSSIENIIEAVRGKPGGIGMTMEHVRVVLEKLGSSISSKESGVLYEIDLKAIIKICQTEEVEALVLKKYGEVAHRIFRFLAKQGVVQETDHISDVTLIEKKTTQGILLKLWKDEFLEMKKAIAQGSGTTQHFLWRVNWDELCVHILDDMYHAALNLSQKIAHILEQEQEALQDKAKRQRLQKGRLILESSLLKLDDALMLFHDF</sequence>
<keyword evidence="1" id="KW-0804">Transcription</keyword>
<organism evidence="1 2">
    <name type="scientific">Dioscorea alata</name>
    <name type="common">Purple yam</name>
    <dbReference type="NCBI Taxonomy" id="55571"/>
    <lineage>
        <taxon>Eukaryota</taxon>
        <taxon>Viridiplantae</taxon>
        <taxon>Streptophyta</taxon>
        <taxon>Embryophyta</taxon>
        <taxon>Tracheophyta</taxon>
        <taxon>Spermatophyta</taxon>
        <taxon>Magnoliopsida</taxon>
        <taxon>Liliopsida</taxon>
        <taxon>Dioscoreales</taxon>
        <taxon>Dioscoreaceae</taxon>
        <taxon>Dioscorea</taxon>
    </lineage>
</organism>
<evidence type="ECO:0000313" key="2">
    <source>
        <dbReference type="Proteomes" id="UP000827976"/>
    </source>
</evidence>
<proteinExistence type="predicted"/>
<reference evidence="2" key="1">
    <citation type="journal article" date="2022" name="Nat. Commun.">
        <title>Chromosome evolution and the genetic basis of agronomically important traits in greater yam.</title>
        <authorList>
            <person name="Bredeson J.V."/>
            <person name="Lyons J.B."/>
            <person name="Oniyinde I.O."/>
            <person name="Okereke N.R."/>
            <person name="Kolade O."/>
            <person name="Nnabue I."/>
            <person name="Nwadili C.O."/>
            <person name="Hribova E."/>
            <person name="Parker M."/>
            <person name="Nwogha J."/>
            <person name="Shu S."/>
            <person name="Carlson J."/>
            <person name="Kariba R."/>
            <person name="Muthemba S."/>
            <person name="Knop K."/>
            <person name="Barton G.J."/>
            <person name="Sherwood A.V."/>
            <person name="Lopez-Montes A."/>
            <person name="Asiedu R."/>
            <person name="Jamnadass R."/>
            <person name="Muchugi A."/>
            <person name="Goodstein D."/>
            <person name="Egesi C.N."/>
            <person name="Featherston J."/>
            <person name="Asfaw A."/>
            <person name="Simpson G.G."/>
            <person name="Dolezel J."/>
            <person name="Hendre P.S."/>
            <person name="Van Deynze A."/>
            <person name="Kumar P.L."/>
            <person name="Obidiegwu J.E."/>
            <person name="Bhattacharjee R."/>
            <person name="Rokhsar D.S."/>
        </authorList>
    </citation>
    <scope>NUCLEOTIDE SEQUENCE [LARGE SCALE GENOMIC DNA]</scope>
    <source>
        <strain evidence="2">cv. TDa95/00328</strain>
    </source>
</reference>
<gene>
    <name evidence="1" type="ORF">IHE45_20G074600</name>
</gene>
<dbReference type="EMBL" id="CM037030">
    <property type="protein sequence ID" value="KAH7651699.1"/>
    <property type="molecule type" value="Genomic_DNA"/>
</dbReference>
<evidence type="ECO:0000313" key="1">
    <source>
        <dbReference type="EMBL" id="KAH7651699.1"/>
    </source>
</evidence>